<evidence type="ECO:0000313" key="6">
    <source>
        <dbReference type="EMBL" id="MCV9881419.1"/>
    </source>
</evidence>
<dbReference type="SUPFAM" id="SSF51161">
    <property type="entry name" value="Trimeric LpxA-like enzymes"/>
    <property type="match status" value="1"/>
</dbReference>
<comment type="caution">
    <text evidence="5">The sequence shown here is derived from an EMBL/GenBank/DDBJ whole genome shotgun (WGS) entry which is preliminary data.</text>
</comment>
<evidence type="ECO:0000313" key="8">
    <source>
        <dbReference type="Proteomes" id="UP001165569"/>
    </source>
</evidence>
<gene>
    <name evidence="5" type="ORF">NC803_04035</name>
    <name evidence="6" type="ORF">NC856_03895</name>
</gene>
<dbReference type="AlphaFoldDB" id="A0AA42C139"/>
<organism evidence="5 8">
    <name type="scientific">Brenneria izbisi</name>
    <dbReference type="NCBI Taxonomy" id="2939450"/>
    <lineage>
        <taxon>Bacteria</taxon>
        <taxon>Pseudomonadati</taxon>
        <taxon>Pseudomonadota</taxon>
        <taxon>Gammaproteobacteria</taxon>
        <taxon>Enterobacterales</taxon>
        <taxon>Pectobacteriaceae</taxon>
        <taxon>Brenneria</taxon>
    </lineage>
</organism>
<accession>A0AA42C139</accession>
<dbReference type="InterPro" id="IPR011004">
    <property type="entry name" value="Trimer_LpxA-like_sf"/>
</dbReference>
<keyword evidence="4" id="KW-0472">Membrane</keyword>
<keyword evidence="7" id="KW-1185">Reference proteome</keyword>
<protein>
    <submittedName>
        <fullName evidence="5">Serine acetyltransferase</fullName>
    </submittedName>
</protein>
<dbReference type="EMBL" id="JAMPJU010000002">
    <property type="protein sequence ID" value="MCV9881419.1"/>
    <property type="molecule type" value="Genomic_DNA"/>
</dbReference>
<dbReference type="Gene3D" id="2.160.10.10">
    <property type="entry name" value="Hexapeptide repeat proteins"/>
    <property type="match status" value="1"/>
</dbReference>
<dbReference type="InterPro" id="IPR045304">
    <property type="entry name" value="LbH_SAT"/>
</dbReference>
<evidence type="ECO:0000256" key="2">
    <source>
        <dbReference type="ARBA" id="ARBA00022679"/>
    </source>
</evidence>
<reference evidence="5" key="1">
    <citation type="submission" date="2022-04" db="EMBL/GenBank/DDBJ databases">
        <title>Brenneria sp. isolated from walnut trees in Serbia.</title>
        <authorList>
            <person name="Gasic K."/>
            <person name="Zlatkovic N."/>
            <person name="Kuzmanovic N."/>
        </authorList>
    </citation>
    <scope>NUCLEOTIDE SEQUENCE</scope>
    <source>
        <strain evidence="6">KBI 423</strain>
        <strain evidence="5">KBI 447</strain>
    </source>
</reference>
<sequence length="139" mass="15302">MRNLIRGVYLLFVKFFKIIYCMVYFNDGRIALYNELTIGLRTLCKCRTTLPHPFGIVIGKGVVLGYDCRVYQGVTIGSKFKDGLSYPIIGNNVTIYANSVIVGNVKIGDNVIIGASTLVIKDIPANSVVIGNPARIIEK</sequence>
<evidence type="ECO:0000256" key="4">
    <source>
        <dbReference type="SAM" id="Phobius"/>
    </source>
</evidence>
<evidence type="ECO:0000313" key="5">
    <source>
        <dbReference type="EMBL" id="MCV9878017.1"/>
    </source>
</evidence>
<dbReference type="GO" id="GO:0016746">
    <property type="term" value="F:acyltransferase activity"/>
    <property type="evidence" value="ECO:0007669"/>
    <property type="project" value="UniProtKB-KW"/>
</dbReference>
<dbReference type="EMBL" id="JAMPJT010000002">
    <property type="protein sequence ID" value="MCV9878017.1"/>
    <property type="molecule type" value="Genomic_DNA"/>
</dbReference>
<dbReference type="Proteomes" id="UP001165568">
    <property type="component" value="Unassembled WGS sequence"/>
</dbReference>
<dbReference type="Proteomes" id="UP001165569">
    <property type="component" value="Unassembled WGS sequence"/>
</dbReference>
<proteinExistence type="inferred from homology"/>
<evidence type="ECO:0000256" key="1">
    <source>
        <dbReference type="ARBA" id="ARBA00007274"/>
    </source>
</evidence>
<keyword evidence="4" id="KW-0812">Transmembrane</keyword>
<feature type="transmembrane region" description="Helical" evidence="4">
    <location>
        <begin position="7"/>
        <end position="25"/>
    </location>
</feature>
<keyword evidence="4" id="KW-1133">Transmembrane helix</keyword>
<dbReference type="RefSeq" id="WP_264089125.1">
    <property type="nucleotide sequence ID" value="NZ_JAMPJT010000002.1"/>
</dbReference>
<dbReference type="PANTHER" id="PTHR42811">
    <property type="entry name" value="SERINE ACETYLTRANSFERASE"/>
    <property type="match status" value="1"/>
</dbReference>
<keyword evidence="3" id="KW-0012">Acyltransferase</keyword>
<keyword evidence="2" id="KW-0808">Transferase</keyword>
<comment type="similarity">
    <text evidence="1">Belongs to the transferase hexapeptide repeat family.</text>
</comment>
<dbReference type="Pfam" id="PF00132">
    <property type="entry name" value="Hexapep"/>
    <property type="match status" value="1"/>
</dbReference>
<dbReference type="InterPro" id="IPR001451">
    <property type="entry name" value="Hexapep"/>
</dbReference>
<evidence type="ECO:0000313" key="7">
    <source>
        <dbReference type="Proteomes" id="UP001165568"/>
    </source>
</evidence>
<evidence type="ECO:0000256" key="3">
    <source>
        <dbReference type="ARBA" id="ARBA00023315"/>
    </source>
</evidence>
<dbReference type="CDD" id="cd03354">
    <property type="entry name" value="LbH_SAT"/>
    <property type="match status" value="1"/>
</dbReference>
<name>A0AA42C139_9GAMM</name>